<feature type="transmembrane region" description="Helical" evidence="1">
    <location>
        <begin position="46"/>
        <end position="65"/>
    </location>
</feature>
<protein>
    <submittedName>
        <fullName evidence="2">Uncharacterized protein</fullName>
    </submittedName>
</protein>
<keyword evidence="1" id="KW-1133">Transmembrane helix</keyword>
<evidence type="ECO:0000313" key="2">
    <source>
        <dbReference type="EMBL" id="VFU18926.1"/>
    </source>
</evidence>
<accession>A0A485MCY6</accession>
<keyword evidence="1" id="KW-0812">Transmembrane</keyword>
<proteinExistence type="predicted"/>
<gene>
    <name evidence="2" type="ORF">SCFA_920018</name>
</gene>
<dbReference type="AlphaFoldDB" id="A0A485MCY6"/>
<dbReference type="EMBL" id="CAADRM010000161">
    <property type="protein sequence ID" value="VFU18926.1"/>
    <property type="molecule type" value="Genomic_DNA"/>
</dbReference>
<name>A0A485MCY6_9ZZZZ</name>
<evidence type="ECO:0000256" key="1">
    <source>
        <dbReference type="SAM" id="Phobius"/>
    </source>
</evidence>
<sequence>MCRICNTGINTPLNNVLISASSVTTMKKRLSPEIADLKKKISLTEIIILLLLVIVWGSMFCAMNAKREKYIHTMVAFQEQVLTLASQQEENARELTGKNWPFRDTFRYFVVRDSRIVSTNLPGIEDGSPSLKEAFGGYINAEEVIPRIRTGQNGTNWIRLNKVSARLWLSWSASEDGSVFGIASDEEALLALTGFPDFKVMLLVCAALASALLLLGLIWALSWMRLSAVKGLSPGGR</sequence>
<reference evidence="2" key="1">
    <citation type="submission" date="2019-03" db="EMBL/GenBank/DDBJ databases">
        <authorList>
            <person name="Hao L."/>
        </authorList>
    </citation>
    <scope>NUCLEOTIDE SEQUENCE</scope>
</reference>
<feature type="transmembrane region" description="Helical" evidence="1">
    <location>
        <begin position="200"/>
        <end position="221"/>
    </location>
</feature>
<organism evidence="2">
    <name type="scientific">anaerobic digester metagenome</name>
    <dbReference type="NCBI Taxonomy" id="1263854"/>
    <lineage>
        <taxon>unclassified sequences</taxon>
        <taxon>metagenomes</taxon>
        <taxon>ecological metagenomes</taxon>
    </lineage>
</organism>
<keyword evidence="1" id="KW-0472">Membrane</keyword>